<gene>
    <name evidence="2" type="ORF">MPEBLZ_02490</name>
</gene>
<dbReference type="Proteomes" id="UP000050360">
    <property type="component" value="Unassembled WGS sequence"/>
</dbReference>
<feature type="region of interest" description="Disordered" evidence="1">
    <location>
        <begin position="1"/>
        <end position="20"/>
    </location>
</feature>
<proteinExistence type="predicted"/>
<evidence type="ECO:0000313" key="2">
    <source>
        <dbReference type="EMBL" id="KPQ42953.1"/>
    </source>
</evidence>
<protein>
    <submittedName>
        <fullName evidence="2">Uncharacterized protein</fullName>
    </submittedName>
</protein>
<evidence type="ECO:0000256" key="1">
    <source>
        <dbReference type="SAM" id="MobiDB-lite"/>
    </source>
</evidence>
<sequence>MIEEAVHAEGEAEASDPADQEKCIKQHVQTVSRKLKYPLCHRATDRYIAGNATRNISQRDIKLFFL</sequence>
<organism evidence="2 3">
    <name type="scientific">Candidatus Methanoperedens nitratireducens</name>
    <dbReference type="NCBI Taxonomy" id="1392998"/>
    <lineage>
        <taxon>Archaea</taxon>
        <taxon>Methanobacteriati</taxon>
        <taxon>Methanobacteriota</taxon>
        <taxon>Stenosarchaea group</taxon>
        <taxon>Methanomicrobia</taxon>
        <taxon>Methanosarcinales</taxon>
        <taxon>ANME-2 cluster</taxon>
        <taxon>Candidatus Methanoperedentaceae</taxon>
        <taxon>Candidatus Methanoperedens</taxon>
    </lineage>
</organism>
<feature type="compositionally biased region" description="Basic and acidic residues" evidence="1">
    <location>
        <begin position="1"/>
        <end position="10"/>
    </location>
</feature>
<reference evidence="2 3" key="1">
    <citation type="submission" date="2015-09" db="EMBL/GenBank/DDBJ databases">
        <title>A metagenomics-based metabolic model of nitrate-dependent anaerobic oxidation of methane by Methanoperedens-like archaea.</title>
        <authorList>
            <person name="Arshad A."/>
            <person name="Speth D.R."/>
            <person name="De Graaf R.M."/>
            <person name="Op Den Camp H.J."/>
            <person name="Jetten M.S."/>
            <person name="Welte C.U."/>
        </authorList>
    </citation>
    <scope>NUCLEOTIDE SEQUENCE [LARGE SCALE GENOMIC DNA]</scope>
</reference>
<dbReference type="AlphaFoldDB" id="A0A0P8CJ86"/>
<comment type="caution">
    <text evidence="2">The sequence shown here is derived from an EMBL/GenBank/DDBJ whole genome shotgun (WGS) entry which is preliminary data.</text>
</comment>
<dbReference type="EMBL" id="LKCM01000192">
    <property type="protein sequence ID" value="KPQ42953.1"/>
    <property type="molecule type" value="Genomic_DNA"/>
</dbReference>
<name>A0A0P8CJ86_9EURY</name>
<evidence type="ECO:0000313" key="3">
    <source>
        <dbReference type="Proteomes" id="UP000050360"/>
    </source>
</evidence>
<accession>A0A0P8CJ86</accession>